<comment type="caution">
    <text evidence="1">The sequence shown here is derived from an EMBL/GenBank/DDBJ whole genome shotgun (WGS) entry which is preliminary data.</text>
</comment>
<reference evidence="2" key="1">
    <citation type="journal article" date="2017" name="Appl. Environ. Microbiol.">
        <title>Genomic analysis of Calderihabitans maritimus KKC1, a thermophilic hydrogenogenic carboxydotrophic bacterium isolated from marine sediment.</title>
        <authorList>
            <person name="Omae K."/>
            <person name="Yoneda Y."/>
            <person name="Fukuyama Y."/>
            <person name="Yoshida T."/>
            <person name="Sako Y."/>
        </authorList>
    </citation>
    <scope>NUCLEOTIDE SEQUENCE [LARGE SCALE GENOMIC DNA]</scope>
    <source>
        <strain evidence="2">KKC1</strain>
    </source>
</reference>
<accession>A0A1Z5HVJ9</accession>
<protein>
    <submittedName>
        <fullName evidence="1">Uncharacterized protein</fullName>
    </submittedName>
</protein>
<evidence type="ECO:0000313" key="1">
    <source>
        <dbReference type="EMBL" id="GAW93367.1"/>
    </source>
</evidence>
<dbReference type="EMBL" id="BDGJ01000126">
    <property type="protein sequence ID" value="GAW93367.1"/>
    <property type="molecule type" value="Genomic_DNA"/>
</dbReference>
<name>A0A1Z5HVJ9_9FIRM</name>
<feature type="non-terminal residue" evidence="1">
    <location>
        <position position="1"/>
    </location>
</feature>
<keyword evidence="2" id="KW-1185">Reference proteome</keyword>
<proteinExistence type="predicted"/>
<evidence type="ECO:0000313" key="2">
    <source>
        <dbReference type="Proteomes" id="UP000197032"/>
    </source>
</evidence>
<dbReference type="RefSeq" id="WP_192868208.1">
    <property type="nucleotide sequence ID" value="NZ_BDGJ01000126.1"/>
</dbReference>
<sequence>IPGRVVSTGFDLINHGLFPIRLEEVKVEDFEGVKILQINAVVSKSGENVGSAFPGYPEEEGFEAEDVPGATLPVVWGRRRSESTGLPYRYGIMITYQELRPKVSYAKEISINYRYLGWPMILNRRFE</sequence>
<dbReference type="AlphaFoldDB" id="A0A1Z5HVJ9"/>
<gene>
    <name evidence="1" type="ORF">KKC1_25030</name>
</gene>
<dbReference type="Proteomes" id="UP000197032">
    <property type="component" value="Unassembled WGS sequence"/>
</dbReference>
<organism evidence="1 2">
    <name type="scientific">Calderihabitans maritimus</name>
    <dbReference type="NCBI Taxonomy" id="1246530"/>
    <lineage>
        <taxon>Bacteria</taxon>
        <taxon>Bacillati</taxon>
        <taxon>Bacillota</taxon>
        <taxon>Clostridia</taxon>
        <taxon>Neomoorellales</taxon>
        <taxon>Calderihabitantaceae</taxon>
        <taxon>Calderihabitans</taxon>
    </lineage>
</organism>